<dbReference type="SUPFAM" id="SSF56935">
    <property type="entry name" value="Porins"/>
    <property type="match status" value="1"/>
</dbReference>
<keyword evidence="4" id="KW-1185">Reference proteome</keyword>
<comment type="caution">
    <text evidence="3">The sequence shown here is derived from an EMBL/GenBank/DDBJ whole genome shotgun (WGS) entry which is preliminary data.</text>
</comment>
<protein>
    <submittedName>
        <fullName evidence="3">SusC/RagA family TonB-linked outer membrane protein</fullName>
    </submittedName>
</protein>
<sequence length="1116" mass="122394">MNLQLTKKFSISFVLLLLITVGGFAQVRPVAGQVTDIEGKPVSGVTVTVKGTAGNVITDKEGRYKVMATPEQVIEFTHIAYTSKEVKVGAHPTVDVMLNKTDSQLDDVIVIGYGSQRQKNITGSVVSVNMSKLPDQPVPTITEALRGQIPGVSVNGGSTRPGVMPTLTVRQQFNWGKDGGGSNPLVVIDDVIQTDPYTGLSSMDRLNLLDISEVESITVLRDAAAAIYGTRASQGAIVIKTKRGKIGAPKITYSGKFETTDAVSHGKVMNAYEYGVFANRFIRGTTTPTADNTFSDAELESMKGINYDWLDHGWKAANAMQHSVNVSGGAERATYFMGASYFTQGANLGVNDYNRYTFRAGTDITVANGLKFSAGLGANNSDLAKTFTKMGISDGSYGNGGVEQNDYSQLLHMPKFIPWSVNLHGVDSFISPSLGPNKLGNVNTNQQLSGTNFYALLANGSKQTTKTFGYNANFSMSYEVPWVKGLSFKGTYAIQSNNQTTEQAMLPISLSRNKNGNKAGQHLYTDSTVYDAPVVNRSQTRVVYSNPTGTSEQMNFFVNYDRSFGDHNIAAVVGGEKAKNTYDDRTQLYSQPVPGFYLGTSPTAGTIDPTVTTTTRRISGSLSYLGRVSYAYKGRYLLQFLGRADASTRLAPANYWGFFPSISAGWVLSDENFIRDNLSFVNFLKLRVNFGKTGNDNISPWRWYQNYNIGTDKGMAFGANGGGLTNGITPDVSPNPEIKWDETLQRNFGLDFSVLQNRLSVNVDQYFNTTTNLLTDMQAAVGTPYTVGGGFAELNYSDLKSWGTELNVTWKDKIARKVDYSINMNFGTGNYRTTKYYNQVIGYPGVTETRRSVGNDGYNPVYGYKTWRETSSGDGILRTDEDIDNYWQYLTDNANKSGVTGGPKYGEIIAKSGMKKGMVAYQDLGGALNYDGTYEGPNGIIDKDGAQDYAVIAKTNRTWGVTTNLSFGYKGITLSAQIATSWGGYNQIDYIKNATSSNAGIWSQPIYLTDMYDAVDNPNGKYPGMSVNDWGGTNSDADFWKVSSFRSYVRTMTIGYALPKNLVRRARIDNARVYLSGNNLWDFYNPYPMKYRNMYDSPNVPYPTLRTWALGLNVGF</sequence>
<dbReference type="InterPro" id="IPR023996">
    <property type="entry name" value="TonB-dep_OMP_SusC/RagA"/>
</dbReference>
<dbReference type="InterPro" id="IPR012910">
    <property type="entry name" value="Plug_dom"/>
</dbReference>
<dbReference type="InterPro" id="IPR039426">
    <property type="entry name" value="TonB-dep_rcpt-like"/>
</dbReference>
<name>A0ABS3Z1L8_9BACT</name>
<keyword evidence="1" id="KW-0812">Transmembrane</keyword>
<evidence type="ECO:0000313" key="4">
    <source>
        <dbReference type="Proteomes" id="UP000677244"/>
    </source>
</evidence>
<comment type="subcellular location">
    <subcellularLocation>
        <location evidence="1">Cell outer membrane</location>
        <topology evidence="1">Multi-pass membrane protein</topology>
    </subcellularLocation>
</comment>
<evidence type="ECO:0000256" key="1">
    <source>
        <dbReference type="PROSITE-ProRule" id="PRU01360"/>
    </source>
</evidence>
<organism evidence="3 4">
    <name type="scientific">Niastella soli</name>
    <dbReference type="NCBI Taxonomy" id="2821487"/>
    <lineage>
        <taxon>Bacteria</taxon>
        <taxon>Pseudomonadati</taxon>
        <taxon>Bacteroidota</taxon>
        <taxon>Chitinophagia</taxon>
        <taxon>Chitinophagales</taxon>
        <taxon>Chitinophagaceae</taxon>
        <taxon>Niastella</taxon>
    </lineage>
</organism>
<dbReference type="PROSITE" id="PS52016">
    <property type="entry name" value="TONB_DEPENDENT_REC_3"/>
    <property type="match status" value="1"/>
</dbReference>
<dbReference type="Pfam" id="PF07715">
    <property type="entry name" value="Plug"/>
    <property type="match status" value="1"/>
</dbReference>
<dbReference type="InterPro" id="IPR008969">
    <property type="entry name" value="CarboxyPept-like_regulatory"/>
</dbReference>
<evidence type="ECO:0000259" key="2">
    <source>
        <dbReference type="Pfam" id="PF07715"/>
    </source>
</evidence>
<dbReference type="RefSeq" id="WP_209142235.1">
    <property type="nucleotide sequence ID" value="NZ_JAGHKO010000011.1"/>
</dbReference>
<dbReference type="InterPro" id="IPR037066">
    <property type="entry name" value="Plug_dom_sf"/>
</dbReference>
<feature type="domain" description="TonB-dependent receptor plug" evidence="2">
    <location>
        <begin position="118"/>
        <end position="236"/>
    </location>
</feature>
<accession>A0ABS3Z1L8</accession>
<keyword evidence="1" id="KW-0472">Membrane</keyword>
<reference evidence="3 4" key="1">
    <citation type="submission" date="2021-03" db="EMBL/GenBank/DDBJ databases">
        <title>Assistant Professor.</title>
        <authorList>
            <person name="Huq M.A."/>
        </authorList>
    </citation>
    <scope>NUCLEOTIDE SEQUENCE [LARGE SCALE GENOMIC DNA]</scope>
    <source>
        <strain evidence="3 4">MAH-29</strain>
    </source>
</reference>
<dbReference type="Proteomes" id="UP000677244">
    <property type="component" value="Unassembled WGS sequence"/>
</dbReference>
<dbReference type="NCBIfam" id="TIGR04056">
    <property type="entry name" value="OMP_RagA_SusC"/>
    <property type="match status" value="1"/>
</dbReference>
<gene>
    <name evidence="3" type="ORF">J7I42_27425</name>
</gene>
<keyword evidence="1" id="KW-1134">Transmembrane beta strand</keyword>
<evidence type="ECO:0000313" key="3">
    <source>
        <dbReference type="EMBL" id="MBO9204048.1"/>
    </source>
</evidence>
<proteinExistence type="inferred from homology"/>
<comment type="similarity">
    <text evidence="1">Belongs to the TonB-dependent receptor family.</text>
</comment>
<dbReference type="Gene3D" id="2.60.40.1120">
    <property type="entry name" value="Carboxypeptidase-like, regulatory domain"/>
    <property type="match status" value="1"/>
</dbReference>
<keyword evidence="1" id="KW-0998">Cell outer membrane</keyword>
<keyword evidence="1" id="KW-0813">Transport</keyword>
<dbReference type="Gene3D" id="2.170.130.10">
    <property type="entry name" value="TonB-dependent receptor, plug domain"/>
    <property type="match status" value="1"/>
</dbReference>
<dbReference type="SUPFAM" id="SSF49464">
    <property type="entry name" value="Carboxypeptidase regulatory domain-like"/>
    <property type="match status" value="1"/>
</dbReference>
<dbReference type="Pfam" id="PF13715">
    <property type="entry name" value="CarbopepD_reg_2"/>
    <property type="match status" value="1"/>
</dbReference>
<dbReference type="EMBL" id="JAGHKO010000011">
    <property type="protein sequence ID" value="MBO9204048.1"/>
    <property type="molecule type" value="Genomic_DNA"/>
</dbReference>